<dbReference type="InterPro" id="IPR050545">
    <property type="entry name" value="Mycobact_MmpL"/>
</dbReference>
<keyword evidence="2" id="KW-1003">Cell membrane</keyword>
<dbReference type="Proteomes" id="UP000054725">
    <property type="component" value="Unassembled WGS sequence"/>
</dbReference>
<dbReference type="InterPro" id="IPR004869">
    <property type="entry name" value="MMPL_dom"/>
</dbReference>
<dbReference type="EMBL" id="LNYO01000013">
    <property type="protein sequence ID" value="KTD35827.1"/>
    <property type="molecule type" value="Genomic_DNA"/>
</dbReference>
<feature type="transmembrane region" description="Helical" evidence="6">
    <location>
        <begin position="585"/>
        <end position="603"/>
    </location>
</feature>
<evidence type="ECO:0000256" key="5">
    <source>
        <dbReference type="ARBA" id="ARBA00023136"/>
    </source>
</evidence>
<feature type="domain" description="Membrane transport protein MMPL" evidence="7">
    <location>
        <begin position="397"/>
        <end position="732"/>
    </location>
</feature>
<dbReference type="STRING" id="45070.Lnau_0811"/>
<dbReference type="OrthoDB" id="7051771at2"/>
<proteinExistence type="predicted"/>
<evidence type="ECO:0000256" key="3">
    <source>
        <dbReference type="ARBA" id="ARBA00022692"/>
    </source>
</evidence>
<feature type="transmembrane region" description="Helical" evidence="6">
    <location>
        <begin position="178"/>
        <end position="197"/>
    </location>
</feature>
<dbReference type="AlphaFoldDB" id="A0A0W0WU08"/>
<name>A0A0W0WU08_9GAMM</name>
<organism evidence="8 9">
    <name type="scientific">Legionella nautarum</name>
    <dbReference type="NCBI Taxonomy" id="45070"/>
    <lineage>
        <taxon>Bacteria</taxon>
        <taxon>Pseudomonadati</taxon>
        <taxon>Pseudomonadota</taxon>
        <taxon>Gammaproteobacteria</taxon>
        <taxon>Legionellales</taxon>
        <taxon>Legionellaceae</taxon>
        <taxon>Legionella</taxon>
    </lineage>
</organism>
<protein>
    <submittedName>
        <fullName evidence="8">Membrane protein YdfJ</fullName>
    </submittedName>
</protein>
<dbReference type="PATRIC" id="fig|45070.6.peg.860"/>
<reference evidence="8 9" key="1">
    <citation type="submission" date="2015-11" db="EMBL/GenBank/DDBJ databases">
        <title>Genomic analysis of 38 Legionella species identifies large and diverse effector repertoires.</title>
        <authorList>
            <person name="Burstein D."/>
            <person name="Amaro F."/>
            <person name="Zusman T."/>
            <person name="Lifshitz Z."/>
            <person name="Cohen O."/>
            <person name="Gilbert J.A."/>
            <person name="Pupko T."/>
            <person name="Shuman H.A."/>
            <person name="Segal G."/>
        </authorList>
    </citation>
    <scope>NUCLEOTIDE SEQUENCE [LARGE SCALE GENOMIC DNA]</scope>
    <source>
        <strain evidence="8 9">ATCC 49506</strain>
    </source>
</reference>
<keyword evidence="4 6" id="KW-1133">Transmembrane helix</keyword>
<feature type="transmembrane region" description="Helical" evidence="6">
    <location>
        <begin position="282"/>
        <end position="305"/>
    </location>
</feature>
<feature type="transmembrane region" description="Helical" evidence="6">
    <location>
        <begin position="311"/>
        <end position="333"/>
    </location>
</feature>
<evidence type="ECO:0000256" key="1">
    <source>
        <dbReference type="ARBA" id="ARBA00004651"/>
    </source>
</evidence>
<dbReference type="Pfam" id="PF03176">
    <property type="entry name" value="MMPL"/>
    <property type="match status" value="2"/>
</dbReference>
<feature type="transmembrane region" description="Helical" evidence="6">
    <location>
        <begin position="693"/>
        <end position="715"/>
    </location>
</feature>
<feature type="transmembrane region" description="Helical" evidence="6">
    <location>
        <begin position="230"/>
        <end position="254"/>
    </location>
</feature>
<dbReference type="RefSeq" id="WP_058503869.1">
    <property type="nucleotide sequence ID" value="NZ_CAAAIF010000001.1"/>
</dbReference>
<comment type="subcellular location">
    <subcellularLocation>
        <location evidence="1">Cell membrane</location>
        <topology evidence="1">Multi-pass membrane protein</topology>
    </subcellularLocation>
</comment>
<evidence type="ECO:0000313" key="9">
    <source>
        <dbReference type="Proteomes" id="UP000054725"/>
    </source>
</evidence>
<keyword evidence="9" id="KW-1185">Reference proteome</keyword>
<evidence type="ECO:0000256" key="2">
    <source>
        <dbReference type="ARBA" id="ARBA00022475"/>
    </source>
</evidence>
<comment type="caution">
    <text evidence="8">The sequence shown here is derived from an EMBL/GenBank/DDBJ whole genome shotgun (WGS) entry which is preliminary data.</text>
</comment>
<sequence>MKKKLFYRLGRAIFRLRWAIVVIWVIVLAASIPILIKTIPPFKSTGFSDENSGSVKAQNYINKQFGYAETNKILIIYHSPSLSADDSLFIKKIKNSLSGLKNFPIKHEIILPSDNKKQISKNKHSAYVVLIIKSHKVLGDKELNKLRSLIKKPSKMSMEFGGEAPFINEINKQTQIDLYRADLIATPVAIVTLIFVFGSVIAALLPIILGGGCALIILTSLYLIGEQTTLSIYTLNIALLLGLCLSLDYALFIINRFREEFHKGKSIITALAITEETAGKSVFFSGLAVLVSLSALFLFPINILFSMAVGGVIAVLIAVINAVIVLPAVLGIIKQHIDFLSIHLIKHAKGNRAPFWHWLAEKIVNRPLVFFFPVIIFLLMLGYPITTAKFGVSDYRITPKDSDSRQFFNEYETYFNIKDLTPIVLLVQSPNSYILSKNNISKLYNFVNEVQDNSSVHNVVGIVSSDSKSSKKEYQALYSTSKDLLPTSVKKLLRTSTKHSFTLLNVNSKYKVNSEQTTDLVKELKTIKVPLKMDVEVTGTPAINVDVLDKIFAILPYAIVWIIVFSYLILLLLLRSLFLPLKAILMNLLSLSACYGALVLVFQDGYLAHYLNFEPQGILDISLLVIIFCALFGFSMDYEVFLLTRIKESYHECKDNRKAIIFGIEKSSRIITSAALIVIVVCGSFLVADVLMVKAFGLGIAVAIFVDAFLIRTLLVPSTMAIFKRWNWYLPKWLDKFLPEL</sequence>
<keyword evidence="5 6" id="KW-0472">Membrane</keyword>
<feature type="transmembrane region" description="Helical" evidence="6">
    <location>
        <begin position="667"/>
        <end position="687"/>
    </location>
</feature>
<evidence type="ECO:0000259" key="7">
    <source>
        <dbReference type="Pfam" id="PF03176"/>
    </source>
</evidence>
<feature type="transmembrane region" description="Helical" evidence="6">
    <location>
        <begin position="551"/>
        <end position="573"/>
    </location>
</feature>
<feature type="transmembrane region" description="Helical" evidence="6">
    <location>
        <begin position="12"/>
        <end position="36"/>
    </location>
</feature>
<dbReference type="SUPFAM" id="SSF82866">
    <property type="entry name" value="Multidrug efflux transporter AcrB transmembrane domain"/>
    <property type="match status" value="2"/>
</dbReference>
<feature type="transmembrane region" description="Helical" evidence="6">
    <location>
        <begin position="623"/>
        <end position="646"/>
    </location>
</feature>
<evidence type="ECO:0000313" key="8">
    <source>
        <dbReference type="EMBL" id="KTD35827.1"/>
    </source>
</evidence>
<keyword evidence="3 6" id="KW-0812">Transmembrane</keyword>
<feature type="transmembrane region" description="Helical" evidence="6">
    <location>
        <begin position="368"/>
        <end position="386"/>
    </location>
</feature>
<accession>A0A0W0WU08</accession>
<evidence type="ECO:0000256" key="6">
    <source>
        <dbReference type="SAM" id="Phobius"/>
    </source>
</evidence>
<gene>
    <name evidence="8" type="primary">ydfJ</name>
    <name evidence="8" type="ORF">Lnau_0811</name>
</gene>
<feature type="transmembrane region" description="Helical" evidence="6">
    <location>
        <begin position="204"/>
        <end position="224"/>
    </location>
</feature>
<dbReference type="Gene3D" id="1.20.1640.10">
    <property type="entry name" value="Multidrug efflux transporter AcrB transmembrane domain"/>
    <property type="match status" value="2"/>
</dbReference>
<feature type="domain" description="Membrane transport protein MMPL" evidence="7">
    <location>
        <begin position="49"/>
        <end position="368"/>
    </location>
</feature>
<dbReference type="PANTHER" id="PTHR33406:SF13">
    <property type="entry name" value="MEMBRANE PROTEIN YDFJ"/>
    <property type="match status" value="1"/>
</dbReference>
<dbReference type="PANTHER" id="PTHR33406">
    <property type="entry name" value="MEMBRANE PROTEIN MJ1562-RELATED"/>
    <property type="match status" value="1"/>
</dbReference>
<dbReference type="GO" id="GO:0005886">
    <property type="term" value="C:plasma membrane"/>
    <property type="evidence" value="ECO:0007669"/>
    <property type="project" value="UniProtKB-SubCell"/>
</dbReference>
<evidence type="ECO:0000256" key="4">
    <source>
        <dbReference type="ARBA" id="ARBA00022989"/>
    </source>
</evidence>